<organism evidence="1 2">
    <name type="scientific">Parablautia intestinalis</name>
    <dbReference type="NCBI Taxonomy" id="2320100"/>
    <lineage>
        <taxon>Bacteria</taxon>
        <taxon>Bacillati</taxon>
        <taxon>Bacillota</taxon>
        <taxon>Clostridia</taxon>
        <taxon>Lachnospirales</taxon>
        <taxon>Lachnospiraceae</taxon>
        <taxon>Parablautia</taxon>
    </lineage>
</organism>
<dbReference type="AlphaFoldDB" id="A0A3A9ASE8"/>
<dbReference type="EMBL" id="RAYQ01000001">
    <property type="protein sequence ID" value="RKI94327.1"/>
    <property type="molecule type" value="Genomic_DNA"/>
</dbReference>
<evidence type="ECO:0000313" key="2">
    <source>
        <dbReference type="Proteomes" id="UP000280696"/>
    </source>
</evidence>
<dbReference type="RefSeq" id="WP_120466221.1">
    <property type="nucleotide sequence ID" value="NZ_RAYQ01000001.1"/>
</dbReference>
<protein>
    <recommendedName>
        <fullName evidence="3">DNA-binding protein</fullName>
    </recommendedName>
</protein>
<proteinExistence type="predicted"/>
<reference evidence="1 2" key="1">
    <citation type="submission" date="2018-09" db="EMBL/GenBank/DDBJ databases">
        <title>Murine metabolic-syndrome-specific gut microbial biobank.</title>
        <authorList>
            <person name="Liu C."/>
        </authorList>
    </citation>
    <scope>NUCLEOTIDE SEQUENCE [LARGE SCALE GENOMIC DNA]</scope>
    <source>
        <strain evidence="1 2">0.1xD8-82</strain>
    </source>
</reference>
<evidence type="ECO:0008006" key="3">
    <source>
        <dbReference type="Google" id="ProtNLM"/>
    </source>
</evidence>
<name>A0A3A9ASE8_9FIRM</name>
<evidence type="ECO:0000313" key="1">
    <source>
        <dbReference type="EMBL" id="RKI94327.1"/>
    </source>
</evidence>
<accession>A0A3A9ASE8</accession>
<keyword evidence="2" id="KW-1185">Reference proteome</keyword>
<dbReference type="Proteomes" id="UP000280696">
    <property type="component" value="Unassembled WGS sequence"/>
</dbReference>
<gene>
    <name evidence="1" type="ORF">D7V94_01935</name>
</gene>
<dbReference type="OrthoDB" id="597977at2"/>
<comment type="caution">
    <text evidence="1">The sequence shown here is derived from an EMBL/GenBank/DDBJ whole genome shotgun (WGS) entry which is preliminary data.</text>
</comment>
<sequence length="62" mass="7402">MQFPKKIMSVSEIKKECNIPESFLYQMAHMQDQKCAFRRPGGRKIFFDTEKLAKQMEKFAVR</sequence>